<reference evidence="1 2" key="1">
    <citation type="submission" date="2016-10" db="EMBL/GenBank/DDBJ databases">
        <authorList>
            <person name="de Groot N.N."/>
        </authorList>
    </citation>
    <scope>NUCLEOTIDE SEQUENCE [LARGE SCALE GENOMIC DNA]</scope>
    <source>
        <strain evidence="1 2">DSM 2895</strain>
    </source>
</reference>
<protein>
    <submittedName>
        <fullName evidence="1">Uncharacterized protein</fullName>
    </submittedName>
</protein>
<dbReference type="RefSeq" id="WP_139189285.1">
    <property type="nucleotide sequence ID" value="NZ_FNED01000060.1"/>
</dbReference>
<dbReference type="EMBL" id="FNED01000060">
    <property type="protein sequence ID" value="SDK48485.1"/>
    <property type="molecule type" value="Genomic_DNA"/>
</dbReference>
<proteinExistence type="predicted"/>
<dbReference type="AlphaFoldDB" id="A0A1G9CAR3"/>
<sequence>MRQQVLSDLQMKLTMVTLYPSMYEMEGTQPEYRLVYEAIPERRSFWNRTLSDAS</sequence>
<accession>A0A1G9CAR3</accession>
<organism evidence="1 2">
    <name type="scientific">Aneurinibacillus migulanus</name>
    <name type="common">Bacillus migulanus</name>
    <dbReference type="NCBI Taxonomy" id="47500"/>
    <lineage>
        <taxon>Bacteria</taxon>
        <taxon>Bacillati</taxon>
        <taxon>Bacillota</taxon>
        <taxon>Bacilli</taxon>
        <taxon>Bacillales</taxon>
        <taxon>Paenibacillaceae</taxon>
        <taxon>Aneurinibacillus group</taxon>
        <taxon>Aneurinibacillus</taxon>
    </lineage>
</organism>
<evidence type="ECO:0000313" key="1">
    <source>
        <dbReference type="EMBL" id="SDK48485.1"/>
    </source>
</evidence>
<dbReference type="Proteomes" id="UP000182836">
    <property type="component" value="Unassembled WGS sequence"/>
</dbReference>
<evidence type="ECO:0000313" key="2">
    <source>
        <dbReference type="Proteomes" id="UP000182836"/>
    </source>
</evidence>
<gene>
    <name evidence="1" type="ORF">SAMN04487909_1604</name>
</gene>
<name>A0A1G9CAR3_ANEMI</name>